<feature type="transmembrane region" description="Helical" evidence="7">
    <location>
        <begin position="266"/>
        <end position="290"/>
    </location>
</feature>
<accession>A0A7G9GVJ9</accession>
<evidence type="ECO:0000256" key="1">
    <source>
        <dbReference type="ARBA" id="ARBA00004141"/>
    </source>
</evidence>
<keyword evidence="5 7" id="KW-1133">Transmembrane helix</keyword>
<dbReference type="PANTHER" id="PTHR42865:SF5">
    <property type="entry name" value="L-CYSTINE TRANSPORTER TCYP"/>
    <property type="match status" value="1"/>
</dbReference>
<evidence type="ECO:0000256" key="6">
    <source>
        <dbReference type="ARBA" id="ARBA00023136"/>
    </source>
</evidence>
<evidence type="ECO:0000256" key="5">
    <source>
        <dbReference type="ARBA" id="ARBA00022989"/>
    </source>
</evidence>
<sequence length="472" mass="50276">MNNVFFKEFLMISDIKTIVFLVVLLAIVFVMNRLPKKSFSFSKKVMTGTGLGLILGLIIQFIAGFPADPMALTFVRETTLWYSLLGGGFISLIRMLVIPLVMVSIIHVIINMNEEAKLGDLVKKTLVVSLVMVAISTALGLALAIAFGVGKTEIAVVEASKHIREVKNIVDTLKALIPSNPVEAMVNLNIVGLVIFSAMVGMGAKRMSKKYMDVVKPFFDLINALEKVIKSMAMSIIKWMPIAVVPLLANTVAQKGIHAIAEVGKFIVVLYLAVAIMFVIQMIAISIFGLNPITYVKKSASLAILAFTSRSSVGCLPVTISTMVNKLGVNESTASFVGSFGTTAGMQGCAGIFPAMTIVFVTHMSGNTVDMTLFIMSVIVVAIGSLGIAGIPGTATMAASVGLSGTGLAGLFPMINPILAIDPIIDMPRTMLNVMGSVTNGIMVDRSLGLLNLEKYNDPEAGNENTADESQE</sequence>
<keyword evidence="6 7" id="KW-0472">Membrane</keyword>
<feature type="transmembrane region" description="Helical" evidence="7">
    <location>
        <begin position="126"/>
        <end position="149"/>
    </location>
</feature>
<name>A0A7G9GVJ9_9FUSO</name>
<dbReference type="InterPro" id="IPR036458">
    <property type="entry name" value="Na:dicarbo_symporter_sf"/>
</dbReference>
<feature type="transmembrane region" description="Helical" evidence="7">
    <location>
        <begin position="397"/>
        <end position="421"/>
    </location>
</feature>
<dbReference type="RefSeq" id="WP_101474393.1">
    <property type="nucleotide sequence ID" value="NZ_CP060637.1"/>
</dbReference>
<dbReference type="AlphaFoldDB" id="A0A7G9GVJ9"/>
<organism evidence="8 9">
    <name type="scientific">Fusobacterium hominis</name>
    <dbReference type="NCBI Taxonomy" id="2764326"/>
    <lineage>
        <taxon>Bacteria</taxon>
        <taxon>Fusobacteriati</taxon>
        <taxon>Fusobacteriota</taxon>
        <taxon>Fusobacteriia</taxon>
        <taxon>Fusobacteriales</taxon>
        <taxon>Fusobacteriaceae</taxon>
        <taxon>Fusobacterium</taxon>
    </lineage>
</organism>
<dbReference type="PANTHER" id="PTHR42865">
    <property type="entry name" value="PROTON/GLUTAMATE-ASPARTATE SYMPORTER"/>
    <property type="match status" value="1"/>
</dbReference>
<evidence type="ECO:0000256" key="3">
    <source>
        <dbReference type="ARBA" id="ARBA00022448"/>
    </source>
</evidence>
<feature type="transmembrane region" description="Helical" evidence="7">
    <location>
        <begin position="184"/>
        <end position="204"/>
    </location>
</feature>
<protein>
    <submittedName>
        <fullName evidence="8">Cation:dicarboxylase symporter family transporter</fullName>
    </submittedName>
</protein>
<dbReference type="Proteomes" id="UP000515913">
    <property type="component" value="Chromosome"/>
</dbReference>
<dbReference type="PRINTS" id="PR00173">
    <property type="entry name" value="EDTRNSPORT"/>
</dbReference>
<evidence type="ECO:0000313" key="8">
    <source>
        <dbReference type="EMBL" id="QNM14831.1"/>
    </source>
</evidence>
<proteinExistence type="inferred from homology"/>
<gene>
    <name evidence="8" type="ORF">H9Q81_07670</name>
</gene>
<keyword evidence="9" id="KW-1185">Reference proteome</keyword>
<comment type="subcellular location">
    <subcellularLocation>
        <location evidence="1">Membrane</location>
        <topology evidence="1">Multi-pass membrane protein</topology>
    </subcellularLocation>
</comment>
<comment type="similarity">
    <text evidence="2">Belongs to the dicarboxylate/amino acid:cation symporter (DAACS) (TC 2.A.23) family.</text>
</comment>
<evidence type="ECO:0000313" key="9">
    <source>
        <dbReference type="Proteomes" id="UP000515913"/>
    </source>
</evidence>
<feature type="transmembrane region" description="Helical" evidence="7">
    <location>
        <begin position="302"/>
        <end position="324"/>
    </location>
</feature>
<feature type="transmembrane region" description="Helical" evidence="7">
    <location>
        <begin position="336"/>
        <end position="361"/>
    </location>
</feature>
<evidence type="ECO:0000256" key="7">
    <source>
        <dbReference type="SAM" id="Phobius"/>
    </source>
</evidence>
<dbReference type="Pfam" id="PF00375">
    <property type="entry name" value="SDF"/>
    <property type="match status" value="1"/>
</dbReference>
<dbReference type="SUPFAM" id="SSF118215">
    <property type="entry name" value="Proton glutamate symport protein"/>
    <property type="match status" value="1"/>
</dbReference>
<dbReference type="GO" id="GO:0015184">
    <property type="term" value="F:L-cystine transmembrane transporter activity"/>
    <property type="evidence" value="ECO:0007669"/>
    <property type="project" value="TreeGrafter"/>
</dbReference>
<feature type="transmembrane region" description="Helical" evidence="7">
    <location>
        <begin position="15"/>
        <end position="34"/>
    </location>
</feature>
<evidence type="ECO:0000256" key="4">
    <source>
        <dbReference type="ARBA" id="ARBA00022692"/>
    </source>
</evidence>
<dbReference type="InterPro" id="IPR001991">
    <property type="entry name" value="Na-dicarboxylate_symporter"/>
</dbReference>
<dbReference type="KEGG" id="fho:H9Q81_07670"/>
<feature type="transmembrane region" description="Helical" evidence="7">
    <location>
        <begin position="373"/>
        <end position="391"/>
    </location>
</feature>
<dbReference type="Gene3D" id="1.10.3860.10">
    <property type="entry name" value="Sodium:dicarboxylate symporter"/>
    <property type="match status" value="1"/>
</dbReference>
<reference evidence="8 9" key="1">
    <citation type="submission" date="2020-08" db="EMBL/GenBank/DDBJ databases">
        <authorList>
            <person name="Liu C."/>
            <person name="Sun Q."/>
        </authorList>
    </citation>
    <scope>NUCLEOTIDE SEQUENCE [LARGE SCALE GENOMIC DNA]</scope>
    <source>
        <strain evidence="8 9">NSJ-57</strain>
    </source>
</reference>
<dbReference type="EMBL" id="CP060637">
    <property type="protein sequence ID" value="QNM14831.1"/>
    <property type="molecule type" value="Genomic_DNA"/>
</dbReference>
<dbReference type="GO" id="GO:0005886">
    <property type="term" value="C:plasma membrane"/>
    <property type="evidence" value="ECO:0007669"/>
    <property type="project" value="TreeGrafter"/>
</dbReference>
<feature type="transmembrane region" description="Helical" evidence="7">
    <location>
        <begin position="236"/>
        <end position="254"/>
    </location>
</feature>
<feature type="transmembrane region" description="Helical" evidence="7">
    <location>
        <begin position="79"/>
        <end position="106"/>
    </location>
</feature>
<keyword evidence="4 7" id="KW-0812">Transmembrane</keyword>
<keyword evidence="3" id="KW-0813">Transport</keyword>
<feature type="transmembrane region" description="Helical" evidence="7">
    <location>
        <begin position="46"/>
        <end position="67"/>
    </location>
</feature>
<dbReference type="GO" id="GO:0015293">
    <property type="term" value="F:symporter activity"/>
    <property type="evidence" value="ECO:0007669"/>
    <property type="project" value="InterPro"/>
</dbReference>
<evidence type="ECO:0000256" key="2">
    <source>
        <dbReference type="ARBA" id="ARBA00006148"/>
    </source>
</evidence>